<evidence type="ECO:0000313" key="4">
    <source>
        <dbReference type="Proteomes" id="UP000186698"/>
    </source>
</evidence>
<feature type="domain" description="Ig-like" evidence="3">
    <location>
        <begin position="410"/>
        <end position="494"/>
    </location>
</feature>
<feature type="domain" description="Ig-like" evidence="3">
    <location>
        <begin position="773"/>
        <end position="856"/>
    </location>
</feature>
<keyword evidence="1" id="KW-0732">Signal</keyword>
<feature type="domain" description="Ig-like" evidence="3">
    <location>
        <begin position="504"/>
        <end position="586"/>
    </location>
</feature>
<dbReference type="PROSITE" id="PS50835">
    <property type="entry name" value="IG_LIKE"/>
    <property type="match status" value="8"/>
</dbReference>
<dbReference type="KEGG" id="xla:121397343"/>
<dbReference type="Pfam" id="PF13927">
    <property type="entry name" value="Ig_3"/>
    <property type="match status" value="1"/>
</dbReference>
<protein>
    <submittedName>
        <fullName evidence="5">Fc receptor-like protein 5</fullName>
    </submittedName>
</protein>
<dbReference type="PANTHER" id="PTHR11481">
    <property type="entry name" value="IMMUNOGLOBULIN FC RECEPTOR"/>
    <property type="match status" value="1"/>
</dbReference>
<dbReference type="InterPro" id="IPR003598">
    <property type="entry name" value="Ig_sub2"/>
</dbReference>
<feature type="domain" description="Ig-like" evidence="3">
    <location>
        <begin position="317"/>
        <end position="399"/>
    </location>
</feature>
<dbReference type="InterPro" id="IPR013783">
    <property type="entry name" value="Ig-like_fold"/>
</dbReference>
<keyword evidence="2" id="KW-1015">Disulfide bond</keyword>
<dbReference type="GO" id="GO:0004888">
    <property type="term" value="F:transmembrane signaling receptor activity"/>
    <property type="evidence" value="ECO:0000318"/>
    <property type="project" value="GO_Central"/>
</dbReference>
<feature type="domain" description="Ig-like" evidence="3">
    <location>
        <begin position="120"/>
        <end position="214"/>
    </location>
</feature>
<dbReference type="InterPro" id="IPR050488">
    <property type="entry name" value="Ig_Fc_receptor"/>
</dbReference>
<dbReference type="GO" id="GO:0006955">
    <property type="term" value="P:immune response"/>
    <property type="evidence" value="ECO:0000318"/>
    <property type="project" value="GO_Central"/>
</dbReference>
<evidence type="ECO:0000256" key="2">
    <source>
        <dbReference type="ARBA" id="ARBA00023157"/>
    </source>
</evidence>
<dbReference type="GO" id="GO:0007166">
    <property type="term" value="P:cell surface receptor signaling pathway"/>
    <property type="evidence" value="ECO:0000318"/>
    <property type="project" value="GO_Central"/>
</dbReference>
<feature type="domain" description="Ig-like" evidence="3">
    <location>
        <begin position="27"/>
        <end position="110"/>
    </location>
</feature>
<evidence type="ECO:0000256" key="1">
    <source>
        <dbReference type="ARBA" id="ARBA00022729"/>
    </source>
</evidence>
<dbReference type="OrthoDB" id="9950534at2759"/>
<dbReference type="GeneID" id="121397343"/>
<dbReference type="Gene3D" id="2.60.40.10">
    <property type="entry name" value="Immunoglobulins"/>
    <property type="match status" value="9"/>
</dbReference>
<dbReference type="SMART" id="SM00409">
    <property type="entry name" value="IG"/>
    <property type="match status" value="9"/>
</dbReference>
<name>A0A8J1LK02_XENLA</name>
<dbReference type="InterPro" id="IPR036179">
    <property type="entry name" value="Ig-like_dom_sf"/>
</dbReference>
<organism evidence="4 5">
    <name type="scientific">Xenopus laevis</name>
    <name type="common">African clawed frog</name>
    <dbReference type="NCBI Taxonomy" id="8355"/>
    <lineage>
        <taxon>Eukaryota</taxon>
        <taxon>Metazoa</taxon>
        <taxon>Chordata</taxon>
        <taxon>Craniata</taxon>
        <taxon>Vertebrata</taxon>
        <taxon>Euteleostomi</taxon>
        <taxon>Amphibia</taxon>
        <taxon>Batrachia</taxon>
        <taxon>Anura</taxon>
        <taxon>Pipoidea</taxon>
        <taxon>Pipidae</taxon>
        <taxon>Xenopodinae</taxon>
        <taxon>Xenopus</taxon>
        <taxon>Xenopus</taxon>
    </lineage>
</organism>
<sequence>MVMSGVEMERYKLTAATKGDTELISNPEIRVSSDVIIEGSDLAISCHYTPMSPGESSGLQFALYRDGIIFKEFSYSSYWYISRARAEQSGDYTCAVRLSNGQERRSSSVDIKIQELFSQPEIRVNINPITEGDTLSLTCDTQRSQYGNTQLEFYFNKWTIGLLQSRTGQQFKPGQFSLSSEYRVPSVQLQHSGDYSCAAATPDNRVYKRSSPIAIQITELFSKPELRVSSNPITEGTTLTLTCDTTPSTVSTEELQFAFYWDGQEVQGFSSSNQYQVDSVQLKDSGNYNCKVQHPAKSINKTSEVSYIQVVELFSKPELRVSSNPFTEGTTLTLTCDTTPSTVSTEELQFAFYWDGQEVQGFSSSNQYQVDSVQLEDSGNYNCKVQHPAKSIIKTSKFSYIQIVELFSRPVIKVNINPITEGDTLSLTCDTQRSQYRKNTQLKFLFYKKWGNILQLSLSSEYRVPAVQLQHSGDYSCAAATPNNRVYKLSSPITIQITEMFSKPELRVSSNPITEGTTLTLTCDTTPITVSTEELQFAFYWDGQEVQGFSSSNQYQVDSVQMEDSGNYNCKVQHPAKSIYKTSELSYIQVVGGAVRPVVSLSPNWANILTGDQVTLTCDVGSTAGTTPSYSWYKDNEKMNKYIQTNGQIIINYAHETHSGNYQCQTDTSERSESVRLNVTDAPLILQAPPYVYEGDSLSMRCYSKSGSDTVFYKDNNTIKPMNGDHLYIHKVNVTVTGTYRCSKRKFIRPSTYHDLHQTDEEFISVRELFSSPEIKVSPSPLAEDSDMIITCDTALHPSRRSTMLEFAFYKDGNTVRNFSLSKRYRVCSIGPGDLGDYSCAVRTVTGSVLKMSNVTQIQIQGKCGNNGLIVFSAISPFLVIQLNVSKAPVSCFI</sequence>
<dbReference type="PANTHER" id="PTHR11481:SF123">
    <property type="entry name" value="FC RECEPTOR-LIKE PROTEIN 4"/>
    <property type="match status" value="1"/>
</dbReference>
<dbReference type="AlphaFoldDB" id="A0A8J1LK02"/>
<dbReference type="InterPro" id="IPR007110">
    <property type="entry name" value="Ig-like_dom"/>
</dbReference>
<dbReference type="PROSITE" id="PS00290">
    <property type="entry name" value="IG_MHC"/>
    <property type="match status" value="3"/>
</dbReference>
<dbReference type="InterPro" id="IPR003006">
    <property type="entry name" value="Ig/MHC_CS"/>
</dbReference>
<dbReference type="RefSeq" id="XP_041429913.1">
    <property type="nucleotide sequence ID" value="XM_041573979.1"/>
</dbReference>
<dbReference type="Pfam" id="PF13895">
    <property type="entry name" value="Ig_2"/>
    <property type="match status" value="4"/>
</dbReference>
<accession>A0A8J1LK02</accession>
<dbReference type="InterPro" id="IPR003599">
    <property type="entry name" value="Ig_sub"/>
</dbReference>
<reference evidence="5" key="1">
    <citation type="submission" date="2025-08" db="UniProtKB">
        <authorList>
            <consortium name="RefSeq"/>
        </authorList>
    </citation>
    <scope>IDENTIFICATION</scope>
    <source>
        <strain evidence="5">J_2021</strain>
        <tissue evidence="5">Erythrocytes</tissue>
    </source>
</reference>
<dbReference type="SUPFAM" id="SSF48726">
    <property type="entry name" value="Immunoglobulin"/>
    <property type="match status" value="9"/>
</dbReference>
<dbReference type="Proteomes" id="UP000186698">
    <property type="component" value="Chromosome 8L"/>
</dbReference>
<proteinExistence type="predicted"/>
<feature type="domain" description="Ig-like" evidence="3">
    <location>
        <begin position="597"/>
        <end position="680"/>
    </location>
</feature>
<feature type="domain" description="Ig-like" evidence="3">
    <location>
        <begin position="224"/>
        <end position="306"/>
    </location>
</feature>
<dbReference type="SMART" id="SM00408">
    <property type="entry name" value="IGc2"/>
    <property type="match status" value="8"/>
</dbReference>
<keyword evidence="4" id="KW-1185">Reference proteome</keyword>
<evidence type="ECO:0000313" key="5">
    <source>
        <dbReference type="RefSeq" id="XP_041429913.1"/>
    </source>
</evidence>
<gene>
    <name evidence="5" type="primary">LOC121397343</name>
</gene>
<evidence type="ECO:0000259" key="3">
    <source>
        <dbReference type="PROSITE" id="PS50835"/>
    </source>
</evidence>
<dbReference type="GO" id="GO:0009897">
    <property type="term" value="C:external side of plasma membrane"/>
    <property type="evidence" value="ECO:0000318"/>
    <property type="project" value="GO_Central"/>
</dbReference>